<evidence type="ECO:0000313" key="2">
    <source>
        <dbReference type="EMBL" id="KIX92026.1"/>
    </source>
</evidence>
<dbReference type="STRING" id="1442371.A0A0D2I3Z7"/>
<sequence length="131" mass="14037">MTRSAVVSIICIVIQPSFSYTALSYVWGDGSQEGKVNISCNGRQARITPNLPPLGALPAAQFKHQQNSAPTAKDLAEKEQQQVRMMDRTFSMAEPVGAGSAPEVLSTLDRIHNVPEEVWEAAGIAGITATI</sequence>
<feature type="chain" id="PRO_5002243808" evidence="1">
    <location>
        <begin position="20"/>
        <end position="131"/>
    </location>
</feature>
<reference evidence="2 3" key="1">
    <citation type="submission" date="2015-01" db="EMBL/GenBank/DDBJ databases">
        <title>The Genome Sequence of Fonsecaea multimorphosa CBS 102226.</title>
        <authorList>
            <consortium name="The Broad Institute Genomics Platform"/>
            <person name="Cuomo C."/>
            <person name="de Hoog S."/>
            <person name="Gorbushina A."/>
            <person name="Stielow B."/>
            <person name="Teixiera M."/>
            <person name="Abouelleil A."/>
            <person name="Chapman S.B."/>
            <person name="Priest M."/>
            <person name="Young S.K."/>
            <person name="Wortman J."/>
            <person name="Nusbaum C."/>
            <person name="Birren B."/>
        </authorList>
    </citation>
    <scope>NUCLEOTIDE SEQUENCE [LARGE SCALE GENOMIC DNA]</scope>
    <source>
        <strain evidence="2 3">CBS 102226</strain>
    </source>
</reference>
<accession>A0A0D2I3Z7</accession>
<name>A0A0D2I3Z7_9EURO</name>
<dbReference type="Proteomes" id="UP000053411">
    <property type="component" value="Unassembled WGS sequence"/>
</dbReference>
<protein>
    <submittedName>
        <fullName evidence="2">Uncharacterized protein</fullName>
    </submittedName>
</protein>
<feature type="signal peptide" evidence="1">
    <location>
        <begin position="1"/>
        <end position="19"/>
    </location>
</feature>
<dbReference type="AlphaFoldDB" id="A0A0D2I3Z7"/>
<gene>
    <name evidence="2" type="ORF">Z520_12241</name>
</gene>
<dbReference type="OrthoDB" id="2157530at2759"/>
<keyword evidence="1" id="KW-0732">Signal</keyword>
<dbReference type="GeneID" id="27717987"/>
<evidence type="ECO:0000256" key="1">
    <source>
        <dbReference type="SAM" id="SignalP"/>
    </source>
</evidence>
<keyword evidence="3" id="KW-1185">Reference proteome</keyword>
<dbReference type="RefSeq" id="XP_016626149.1">
    <property type="nucleotide sequence ID" value="XM_016782728.1"/>
</dbReference>
<dbReference type="VEuPathDB" id="FungiDB:Z520_12241"/>
<evidence type="ECO:0000313" key="3">
    <source>
        <dbReference type="Proteomes" id="UP000053411"/>
    </source>
</evidence>
<organism evidence="2 3">
    <name type="scientific">Fonsecaea multimorphosa CBS 102226</name>
    <dbReference type="NCBI Taxonomy" id="1442371"/>
    <lineage>
        <taxon>Eukaryota</taxon>
        <taxon>Fungi</taxon>
        <taxon>Dikarya</taxon>
        <taxon>Ascomycota</taxon>
        <taxon>Pezizomycotina</taxon>
        <taxon>Eurotiomycetes</taxon>
        <taxon>Chaetothyriomycetidae</taxon>
        <taxon>Chaetothyriales</taxon>
        <taxon>Herpotrichiellaceae</taxon>
        <taxon>Fonsecaea</taxon>
    </lineage>
</organism>
<proteinExistence type="predicted"/>
<dbReference type="EMBL" id="KN848112">
    <property type="protein sequence ID" value="KIX92026.1"/>
    <property type="molecule type" value="Genomic_DNA"/>
</dbReference>